<dbReference type="Proteomes" id="UP001138661">
    <property type="component" value="Unassembled WGS sequence"/>
</dbReference>
<keyword evidence="3" id="KW-1185">Reference proteome</keyword>
<reference evidence="2" key="1">
    <citation type="submission" date="2021-07" db="EMBL/GenBank/DDBJ databases">
        <title>Roseobacter insulae sp. nov., isolated from a tidal flat.</title>
        <authorList>
            <person name="Park S."/>
            <person name="Yoon J.-H."/>
        </authorList>
    </citation>
    <scope>NUCLEOTIDE SEQUENCE</scope>
    <source>
        <strain evidence="2">YSTF-M11</strain>
    </source>
</reference>
<dbReference type="Pfam" id="PF13649">
    <property type="entry name" value="Methyltransf_25"/>
    <property type="match status" value="1"/>
</dbReference>
<evidence type="ECO:0000313" key="2">
    <source>
        <dbReference type="EMBL" id="MBW4707045.1"/>
    </source>
</evidence>
<dbReference type="InterPro" id="IPR041698">
    <property type="entry name" value="Methyltransf_25"/>
</dbReference>
<dbReference type="CDD" id="cd02440">
    <property type="entry name" value="AdoMet_MTases"/>
    <property type="match status" value="1"/>
</dbReference>
<dbReference type="PANTHER" id="PTHR43591">
    <property type="entry name" value="METHYLTRANSFERASE"/>
    <property type="match status" value="1"/>
</dbReference>
<dbReference type="RefSeq" id="WP_219499465.1">
    <property type="nucleotide sequence ID" value="NZ_JAHXDN010000001.1"/>
</dbReference>
<gene>
    <name evidence="2" type="ORF">KX928_04510</name>
</gene>
<keyword evidence="2" id="KW-0489">Methyltransferase</keyword>
<proteinExistence type="predicted"/>
<dbReference type="EMBL" id="JAHXDN010000001">
    <property type="protein sequence ID" value="MBW4707045.1"/>
    <property type="molecule type" value="Genomic_DNA"/>
</dbReference>
<accession>A0A9X1FSS3</accession>
<dbReference type="AlphaFoldDB" id="A0A9X1FSS3"/>
<protein>
    <submittedName>
        <fullName evidence="2">Class I SAM-dependent methyltransferase</fullName>
    </submittedName>
</protein>
<comment type="caution">
    <text evidence="2">The sequence shown here is derived from an EMBL/GenBank/DDBJ whole genome shotgun (WGS) entry which is preliminary data.</text>
</comment>
<name>A0A9X1FSS3_9RHOB</name>
<evidence type="ECO:0000259" key="1">
    <source>
        <dbReference type="Pfam" id="PF13649"/>
    </source>
</evidence>
<dbReference type="PANTHER" id="PTHR43591:SF110">
    <property type="entry name" value="RHODANESE DOMAIN-CONTAINING PROTEIN"/>
    <property type="match status" value="1"/>
</dbReference>
<evidence type="ECO:0000313" key="3">
    <source>
        <dbReference type="Proteomes" id="UP001138661"/>
    </source>
</evidence>
<dbReference type="GO" id="GO:0008168">
    <property type="term" value="F:methyltransferase activity"/>
    <property type="evidence" value="ECO:0007669"/>
    <property type="project" value="UniProtKB-KW"/>
</dbReference>
<keyword evidence="2" id="KW-0808">Transferase</keyword>
<sequence>MREEKPDLDTAYALETPDDNRALYAGWAETYDATFAQEMDFLMPGHVARLFDGHGGDGPVLDAGAGTGLVAGEILRRRACDIDAFDLSAEMLAVARSKGFYRRTIEGDLTAPLPFATGSYNAVVSSGTFTHGHVGPEALDELLRVAAPCALFVLTIKTEHYDTRGFAGKFAALSPAITGFETVQLPIYGPGATGDHKDDQGVIAVFRKA</sequence>
<feature type="domain" description="Methyltransferase" evidence="1">
    <location>
        <begin position="60"/>
        <end position="148"/>
    </location>
</feature>
<dbReference type="GO" id="GO:0032259">
    <property type="term" value="P:methylation"/>
    <property type="evidence" value="ECO:0007669"/>
    <property type="project" value="UniProtKB-KW"/>
</dbReference>
<organism evidence="2 3">
    <name type="scientific">Roseobacter insulae</name>
    <dbReference type="NCBI Taxonomy" id="2859783"/>
    <lineage>
        <taxon>Bacteria</taxon>
        <taxon>Pseudomonadati</taxon>
        <taxon>Pseudomonadota</taxon>
        <taxon>Alphaproteobacteria</taxon>
        <taxon>Rhodobacterales</taxon>
        <taxon>Roseobacteraceae</taxon>
        <taxon>Roseobacter</taxon>
    </lineage>
</organism>